<organism evidence="2">
    <name type="scientific">Picea glauca</name>
    <name type="common">White spruce</name>
    <name type="synonym">Pinus glauca</name>
    <dbReference type="NCBI Taxonomy" id="3330"/>
    <lineage>
        <taxon>Eukaryota</taxon>
        <taxon>Viridiplantae</taxon>
        <taxon>Streptophyta</taxon>
        <taxon>Embryophyta</taxon>
        <taxon>Tracheophyta</taxon>
        <taxon>Spermatophyta</taxon>
        <taxon>Pinopsida</taxon>
        <taxon>Pinidae</taxon>
        <taxon>Conifers I</taxon>
        <taxon>Pinales</taxon>
        <taxon>Pinaceae</taxon>
        <taxon>Picea</taxon>
    </lineage>
</organism>
<feature type="chain" id="PRO_5007100131" evidence="1">
    <location>
        <begin position="28"/>
        <end position="66"/>
    </location>
</feature>
<geneLocation type="mitochondrion" evidence="2"/>
<accession>A0A101LWS1</accession>
<feature type="signal peptide" evidence="1">
    <location>
        <begin position="1"/>
        <end position="27"/>
    </location>
</feature>
<proteinExistence type="predicted"/>
<keyword evidence="2" id="KW-0496">Mitochondrion</keyword>
<reference evidence="2" key="1">
    <citation type="journal article" date="2015" name="Genome Biol. Evol.">
        <title>Organellar Genomes of White Spruce (Picea glauca): Assembly and Annotation.</title>
        <authorList>
            <person name="Jackman S.D."/>
            <person name="Warren R.L."/>
            <person name="Gibb E.A."/>
            <person name="Vandervalk B.P."/>
            <person name="Mohamadi H."/>
            <person name="Chu J."/>
            <person name="Raymond A."/>
            <person name="Pleasance S."/>
            <person name="Coope R."/>
            <person name="Wildung M.R."/>
            <person name="Ritland C.E."/>
            <person name="Bousquet J."/>
            <person name="Jones S.J."/>
            <person name="Bohlmann J."/>
            <person name="Birol I."/>
        </authorList>
    </citation>
    <scope>NUCLEOTIDE SEQUENCE [LARGE SCALE GENOMIC DNA]</scope>
    <source>
        <tissue evidence="2">Flushing bud</tissue>
    </source>
</reference>
<name>A0A101LWS1_PICGL</name>
<comment type="caution">
    <text evidence="2">The sequence shown here is derived from an EMBL/GenBank/DDBJ whole genome shotgun (WGS) entry which is preliminary data.</text>
</comment>
<protein>
    <submittedName>
        <fullName evidence="2">Uncharacterized protein</fullName>
    </submittedName>
</protein>
<gene>
    <name evidence="2" type="ORF">ABT39_MTgene1452</name>
</gene>
<dbReference type="AlphaFoldDB" id="A0A101LWS1"/>
<keyword evidence="1" id="KW-0732">Signal</keyword>
<evidence type="ECO:0000313" key="2">
    <source>
        <dbReference type="EMBL" id="KUM46770.1"/>
    </source>
</evidence>
<dbReference type="EMBL" id="LKAM01000010">
    <property type="protein sequence ID" value="KUM46770.1"/>
    <property type="molecule type" value="Genomic_DNA"/>
</dbReference>
<evidence type="ECO:0000256" key="1">
    <source>
        <dbReference type="SAM" id="SignalP"/>
    </source>
</evidence>
<sequence length="66" mass="7312">MPLPLLLSLMLILLTLLLPLYPDPCLGTMLLGFDLDLKMELQALDIGQGWSVLRLPTESMGDCLEI</sequence>